<evidence type="ECO:0000313" key="3">
    <source>
        <dbReference type="Proteomes" id="UP000193944"/>
    </source>
</evidence>
<dbReference type="OrthoDB" id="2143599at2759"/>
<dbReference type="STRING" id="1754192.A0A1Y1X266"/>
<proteinExistence type="predicted"/>
<reference evidence="2 3" key="1">
    <citation type="submission" date="2016-08" db="EMBL/GenBank/DDBJ databases">
        <title>A Parts List for Fungal Cellulosomes Revealed by Comparative Genomics.</title>
        <authorList>
            <consortium name="DOE Joint Genome Institute"/>
            <person name="Haitjema C.H."/>
            <person name="Gilmore S.P."/>
            <person name="Henske J.K."/>
            <person name="Solomon K.V."/>
            <person name="De Groot R."/>
            <person name="Kuo A."/>
            <person name="Mondo S.J."/>
            <person name="Salamov A.A."/>
            <person name="Labutti K."/>
            <person name="Zhao Z."/>
            <person name="Chiniquy J."/>
            <person name="Barry K."/>
            <person name="Brewer H.M."/>
            <person name="Purvine S.O."/>
            <person name="Wright A.T."/>
            <person name="Boxma B."/>
            <person name="Van Alen T."/>
            <person name="Hackstein J.H."/>
            <person name="Baker S.E."/>
            <person name="Grigoriev I.V."/>
            <person name="O'Malley M.A."/>
        </authorList>
    </citation>
    <scope>NUCLEOTIDE SEQUENCE [LARGE SCALE GENOMIC DNA]</scope>
    <source>
        <strain evidence="2 3">S4</strain>
    </source>
</reference>
<sequence>MKNIIISILILCISNAIAFNITDFSAILSSISKSNSLCALYLVKYNDCINSLAKATNGVDVSEFKSNDICPIFEDNKCKTFVDDIYNKIECDTVMGEVLRYTLTLFRLYYLSFCTTDKNGNSCPITNLIQNKKLTADETLKILQDSCNDENCNKGYVAMANIIDKNINNKYLYEYLIGFTLNTSIKALAKGFKEGKCATIDVIVSNKDLFVDVEDLYNNIVSILYNISYGNVPNYASILSTISSVQYNVEKEISNSCLNQFKNYEQCFKQFSNYEKNDIKNSSDITDMCTKFESDDCKNLLSDLNSNKIQCDNSYLNDTIYRAIFIALRFSYISACTKTKDNSDYCPIAKFLHTSHKIGETSKDFLTAVTDNCEDTYCSNEFYKLLGLITDSNIYNSVISTDFDYTSFFNKFKNHVCSAFKIGLGIFGLIEDVLKLINEIIISVLHLGNEIVVGLIPDYYSVKEGIENLNKHASEFGINKECLSQVWRYSSCVKLFISDSSYNNIDNITTTDICNIFDDKNCEPFVNDLLNDDFKCIDVSNSNENIYKKIHETLKLTYLSTCSKTNNDEYCPVVEFMNTGTNITEVGTDEYKKALKSTCEDTSCNKSFSDVYKIIYENDNENKSDSRKRREIEISTEDNDYLPTAISLLENKKCAGFANVMALKDANAATDGSTLSVKINVFSILMLTAITMVILF</sequence>
<name>A0A1Y1X266_9FUNG</name>
<protein>
    <recommendedName>
        <fullName evidence="4">Extracellular membrane protein CFEM domain-containing protein</fullName>
    </recommendedName>
</protein>
<comment type="caution">
    <text evidence="2">The sequence shown here is derived from an EMBL/GenBank/DDBJ whole genome shotgun (WGS) entry which is preliminary data.</text>
</comment>
<evidence type="ECO:0000256" key="1">
    <source>
        <dbReference type="SAM" id="SignalP"/>
    </source>
</evidence>
<dbReference type="Proteomes" id="UP000193944">
    <property type="component" value="Unassembled WGS sequence"/>
</dbReference>
<evidence type="ECO:0000313" key="2">
    <source>
        <dbReference type="EMBL" id="ORX79755.1"/>
    </source>
</evidence>
<dbReference type="AlphaFoldDB" id="A0A1Y1X266"/>
<organism evidence="2 3">
    <name type="scientific">Anaeromyces robustus</name>
    <dbReference type="NCBI Taxonomy" id="1754192"/>
    <lineage>
        <taxon>Eukaryota</taxon>
        <taxon>Fungi</taxon>
        <taxon>Fungi incertae sedis</taxon>
        <taxon>Chytridiomycota</taxon>
        <taxon>Chytridiomycota incertae sedis</taxon>
        <taxon>Neocallimastigomycetes</taxon>
        <taxon>Neocallimastigales</taxon>
        <taxon>Neocallimastigaceae</taxon>
        <taxon>Anaeromyces</taxon>
    </lineage>
</organism>
<dbReference type="EMBL" id="MCFG01000165">
    <property type="protein sequence ID" value="ORX79755.1"/>
    <property type="molecule type" value="Genomic_DNA"/>
</dbReference>
<reference evidence="2 3" key="2">
    <citation type="submission" date="2016-08" db="EMBL/GenBank/DDBJ databases">
        <title>Pervasive Adenine N6-methylation of Active Genes in Fungi.</title>
        <authorList>
            <consortium name="DOE Joint Genome Institute"/>
            <person name="Mondo S.J."/>
            <person name="Dannebaum R.O."/>
            <person name="Kuo R.C."/>
            <person name="Labutti K."/>
            <person name="Haridas S."/>
            <person name="Kuo A."/>
            <person name="Salamov A."/>
            <person name="Ahrendt S.R."/>
            <person name="Lipzen A."/>
            <person name="Sullivan W."/>
            <person name="Andreopoulos W.B."/>
            <person name="Clum A."/>
            <person name="Lindquist E."/>
            <person name="Daum C."/>
            <person name="Ramamoorthy G.K."/>
            <person name="Gryganskyi A."/>
            <person name="Culley D."/>
            <person name="Magnuson J.K."/>
            <person name="James T.Y."/>
            <person name="O'Malley M.A."/>
            <person name="Stajich J.E."/>
            <person name="Spatafora J.W."/>
            <person name="Visel A."/>
            <person name="Grigoriev I.V."/>
        </authorList>
    </citation>
    <scope>NUCLEOTIDE SEQUENCE [LARGE SCALE GENOMIC DNA]</scope>
    <source>
        <strain evidence="2 3">S4</strain>
    </source>
</reference>
<gene>
    <name evidence="2" type="ORF">BCR32DRAFT_294257</name>
</gene>
<accession>A0A1Y1X266</accession>
<keyword evidence="1" id="KW-0732">Signal</keyword>
<keyword evidence="3" id="KW-1185">Reference proteome</keyword>
<feature type="signal peptide" evidence="1">
    <location>
        <begin position="1"/>
        <end position="18"/>
    </location>
</feature>
<evidence type="ECO:0008006" key="4">
    <source>
        <dbReference type="Google" id="ProtNLM"/>
    </source>
</evidence>
<feature type="chain" id="PRO_5011965632" description="Extracellular membrane protein CFEM domain-containing protein" evidence="1">
    <location>
        <begin position="19"/>
        <end position="696"/>
    </location>
</feature>